<dbReference type="Pfam" id="PF03894">
    <property type="entry name" value="XFP"/>
    <property type="match status" value="1"/>
</dbReference>
<dbReference type="Pfam" id="PF09364">
    <property type="entry name" value="XFP_N"/>
    <property type="match status" value="1"/>
</dbReference>
<evidence type="ECO:0000313" key="7">
    <source>
        <dbReference type="EMBL" id="AJC73719.1"/>
    </source>
</evidence>
<gene>
    <name evidence="7" type="ORF">AJ81_05315</name>
</gene>
<keyword evidence="3" id="KW-0786">Thiamine pyrophosphate</keyword>
<evidence type="ECO:0000256" key="2">
    <source>
        <dbReference type="ARBA" id="ARBA00005623"/>
    </source>
</evidence>
<comment type="cofactor">
    <cofactor evidence="1">
        <name>thiamine diphosphate</name>
        <dbReference type="ChEBI" id="CHEBI:58937"/>
    </cofactor>
</comment>
<dbReference type="InterPro" id="IPR009014">
    <property type="entry name" value="Transketo_C/PFOR_II"/>
</dbReference>
<dbReference type="PATRIC" id="fig|1123384.7.peg.1050"/>
<dbReference type="AlphaFoldDB" id="A0A0X1KR65"/>
<dbReference type="PANTHER" id="PTHR31273">
    <property type="entry name" value="PHOSPHOKETOLASE-RELATED"/>
    <property type="match status" value="1"/>
</dbReference>
<proteinExistence type="inferred from homology"/>
<dbReference type="InterPro" id="IPR005593">
    <property type="entry name" value="Xul5P/Fru6P_PKetolase"/>
</dbReference>
<dbReference type="InterPro" id="IPR018970">
    <property type="entry name" value="Xul5P/Fru6P_PKetolase_N"/>
</dbReference>
<keyword evidence="8" id="KW-1185">Reference proteome</keyword>
<dbReference type="RefSeq" id="WP_031505011.1">
    <property type="nucleotide sequence ID" value="NC_022795.1"/>
</dbReference>
<name>A0A0X1KR65_9THEM</name>
<dbReference type="NCBIfam" id="NF003619">
    <property type="entry name" value="PRK05261.1-4"/>
    <property type="match status" value="1"/>
</dbReference>
<dbReference type="Gene3D" id="3.40.50.920">
    <property type="match status" value="1"/>
</dbReference>
<dbReference type="GO" id="GO:0016832">
    <property type="term" value="F:aldehyde-lyase activity"/>
    <property type="evidence" value="ECO:0007669"/>
    <property type="project" value="InterPro"/>
</dbReference>
<dbReference type="PROSITE" id="PS60003">
    <property type="entry name" value="PHOSPHOKETOLASE_2"/>
    <property type="match status" value="1"/>
</dbReference>
<keyword evidence="4" id="KW-0456">Lyase</keyword>
<evidence type="ECO:0000256" key="1">
    <source>
        <dbReference type="ARBA" id="ARBA00001964"/>
    </source>
</evidence>
<evidence type="ECO:0000259" key="6">
    <source>
        <dbReference type="Pfam" id="PF09364"/>
    </source>
</evidence>
<dbReference type="InterPro" id="IPR018969">
    <property type="entry name" value="Xul5P/Fru6P_PKetolase_C"/>
</dbReference>
<dbReference type="PaxDb" id="1123384-AJ81_05315"/>
<protein>
    <submittedName>
        <fullName evidence="7">Phosphoketolase</fullName>
    </submittedName>
</protein>
<dbReference type="Pfam" id="PF09363">
    <property type="entry name" value="XFP_C"/>
    <property type="match status" value="1"/>
</dbReference>
<dbReference type="Proteomes" id="UP000077469">
    <property type="component" value="Chromosome"/>
</dbReference>
<evidence type="ECO:0000256" key="3">
    <source>
        <dbReference type="ARBA" id="ARBA00023052"/>
    </source>
</evidence>
<comment type="similarity">
    <text evidence="2">Belongs to the XFP family.</text>
</comment>
<dbReference type="InterPro" id="IPR019789">
    <property type="entry name" value="Xul5P/Fru6P_PKetolase_ThDP_BS"/>
</dbReference>
<dbReference type="NCBIfam" id="NF003617">
    <property type="entry name" value="PRK05261.1-2"/>
    <property type="match status" value="1"/>
</dbReference>
<dbReference type="GO" id="GO:0005975">
    <property type="term" value="P:carbohydrate metabolic process"/>
    <property type="evidence" value="ECO:0007669"/>
    <property type="project" value="InterPro"/>
</dbReference>
<reference evidence="7 8" key="1">
    <citation type="submission" date="2014-01" db="EMBL/GenBank/DDBJ databases">
        <title>Genome sequencing of Thermotog hypogea.</title>
        <authorList>
            <person name="Zhang X."/>
            <person name="Alvare G."/>
            <person name="Fristensky B."/>
            <person name="Chen L."/>
            <person name="Suen T."/>
            <person name="Chen Q."/>
            <person name="Ma K."/>
        </authorList>
    </citation>
    <scope>NUCLEOTIDE SEQUENCE [LARGE SCALE GENOMIC DNA]</scope>
    <source>
        <strain evidence="7 8">DSM 11164</strain>
    </source>
</reference>
<dbReference type="STRING" id="1123384.AJ81_05315"/>
<evidence type="ECO:0000313" key="8">
    <source>
        <dbReference type="Proteomes" id="UP000077469"/>
    </source>
</evidence>
<feature type="domain" description="Xylulose 5-phosphate/Fructose 6-phosphate phosphoketolase N-terminal" evidence="6">
    <location>
        <begin position="2"/>
        <end position="353"/>
    </location>
</feature>
<dbReference type="InterPro" id="IPR019790">
    <property type="entry name" value="Xul5P/Fru6P_PKetolase_CS"/>
</dbReference>
<dbReference type="KEGG" id="phy:AJ81_05315"/>
<dbReference type="SUPFAM" id="SSF52518">
    <property type="entry name" value="Thiamin diphosphate-binding fold (THDP-binding)"/>
    <property type="match status" value="2"/>
</dbReference>
<dbReference type="InterPro" id="IPR029061">
    <property type="entry name" value="THDP-binding"/>
</dbReference>
<evidence type="ECO:0000256" key="4">
    <source>
        <dbReference type="ARBA" id="ARBA00023239"/>
    </source>
</evidence>
<feature type="domain" description="Xylulose 5-phosphate/Fructose 6-phosphate phosphoketolase C-terminal" evidence="5">
    <location>
        <begin position="566"/>
        <end position="780"/>
    </location>
</feature>
<accession>A0A0X1KR65</accession>
<sequence length="781" mass="89184">MELKNLHLYWKASCYIATGMIYLWDNVLLKEPLKPEHIKRRLLGHWGASPGISFIYAHTNRIIEKYDLDCLFVVGPGHGAPGYIAPLYLDQTLVKYYPHFTLDEEGLKKLFRSFSFPAGLGSHCTPELPGSIQEGGELGYVLSHSYGAVLDNPKLLAVAVVGDGEAETGPLATSWHVNKFINPVRDGVVLPVLLLNGYKINNPTILARIDEEELINLFKGYGYEPKLVIAEEPIQAHESMAQAMDWAVERILDIKSHTEPFRPIYPMIILKTPKGWTAPRKVNDRYIEGYWRAHQVPFSDARNNPEHLRILEEWLRSYEPEKLFDQNGRPIDEILRAVPKKKIGESPYANGGMLRVPLKLPKIEAFCIDPANKAENTRPLGMFLREVMRLNPNNFRLFGPDETHSNRLYDVFEFGKAWVAKTLVEDEDEGHLSPFGRTIEMLSEHTVEGLLEGYILTGRHGILNTYEGFAPIISSMVNQFGKWLDISSDIPWRMPVSSLNLLLTSVVWRQDHNGFTHQDPGFINSVVDKWPNVVRVYFPPDANTLLFIVWQCLQSTNRINIIVVDKQKHPQYLNIEEAKEHAMKGLGVWKFASNFPDEEPDVVIASCGDIPTKEAVKAVKILIEHCPDLRIRFVNVVNLFCLTPNQEHPDGLTDKDFDSYFTVDKPVIFNFHGYPWLIHRLTYRRKNHNNLHVRGYRENRKIGIDLTHLTNFLKGRGGITTPMQLAILNQIDRFSIAIDVVQRVPKLSNKAGSFVDEMKNMQIKALEYAYNHGVDMPELDE</sequence>
<dbReference type="PIRSF" id="PIRSF017245">
    <property type="entry name" value="Phosphoketolase"/>
    <property type="match status" value="1"/>
</dbReference>
<dbReference type="Gene3D" id="3.40.50.970">
    <property type="match status" value="2"/>
</dbReference>
<dbReference type="PROSITE" id="PS60002">
    <property type="entry name" value="PHOSPHOKETOLASE_1"/>
    <property type="match status" value="1"/>
</dbReference>
<evidence type="ECO:0000259" key="5">
    <source>
        <dbReference type="Pfam" id="PF09363"/>
    </source>
</evidence>
<organism evidence="7 8">
    <name type="scientific">Pseudothermotoga hypogea DSM 11164 = NBRC 106472</name>
    <dbReference type="NCBI Taxonomy" id="1123384"/>
    <lineage>
        <taxon>Bacteria</taxon>
        <taxon>Thermotogati</taxon>
        <taxon>Thermotogota</taxon>
        <taxon>Thermotogae</taxon>
        <taxon>Thermotogales</taxon>
        <taxon>Thermotogaceae</taxon>
        <taxon>Pseudothermotoga</taxon>
    </lineage>
</organism>
<dbReference type="EMBL" id="CP007141">
    <property type="protein sequence ID" value="AJC73719.1"/>
    <property type="molecule type" value="Genomic_DNA"/>
</dbReference>
<dbReference type="OrthoDB" id="9768449at2"/>
<dbReference type="PANTHER" id="PTHR31273:SF0">
    <property type="entry name" value="PHOSPHOKETOLASE-RELATED"/>
    <property type="match status" value="1"/>
</dbReference>